<sequence length="469" mass="50865">MHIPREAAMEKRLNSTAKSLLAVGVIALVIFVLLIIVYFCNLKYRGTKKNKAAKKPRDKLPSLFKPSTWRNPDQRGQYSTSLQDNELSSTSYRAQSSGAVSVSEANQQNTNAGTAGVDRNTSVRSVMTLPAYAPVARENERILAREGERGGIDTVVEFPETNDEEEERREGEMESLYQIRLARRAEAREREERRQARRDARQRGDYEALAEIRRRAEQAAEESVSQMLIAEHQTANRERRVSSVQYADLGVARHDGTRLRANSTDSSDVRPLLDSAASISGMSMSARSSRAVSNHTLNTSHYRGASASSVLSISSRASDDFDFPEPTTLTQSRTNSHGAAAAGPAAPLVSSPLSAHTDDFEVVSLPPQPTYPPSTHSRSGSSRVTTPVPPPPIHIPNEDAPAYEDPPTYTSPVATRPPPEVVVGVGVGVPRLPTLERLPSIHVTPEGVVGVSSSGSNGEDVGRTAGGLR</sequence>
<keyword evidence="4" id="KW-1185">Reference proteome</keyword>
<feature type="compositionally biased region" description="Polar residues" evidence="1">
    <location>
        <begin position="373"/>
        <end position="383"/>
    </location>
</feature>
<keyword evidence="2" id="KW-1133">Transmembrane helix</keyword>
<dbReference type="STRING" id="97972.A0A2V1DHU1"/>
<organism evidence="3 4">
    <name type="scientific">Periconia macrospinosa</name>
    <dbReference type="NCBI Taxonomy" id="97972"/>
    <lineage>
        <taxon>Eukaryota</taxon>
        <taxon>Fungi</taxon>
        <taxon>Dikarya</taxon>
        <taxon>Ascomycota</taxon>
        <taxon>Pezizomycotina</taxon>
        <taxon>Dothideomycetes</taxon>
        <taxon>Pleosporomycetidae</taxon>
        <taxon>Pleosporales</taxon>
        <taxon>Massarineae</taxon>
        <taxon>Periconiaceae</taxon>
        <taxon>Periconia</taxon>
    </lineage>
</organism>
<feature type="region of interest" description="Disordered" evidence="1">
    <location>
        <begin position="184"/>
        <end position="203"/>
    </location>
</feature>
<accession>A0A2V1DHU1</accession>
<keyword evidence="2" id="KW-0472">Membrane</keyword>
<dbReference type="OrthoDB" id="5376312at2759"/>
<dbReference type="EMBL" id="KZ805432">
    <property type="protein sequence ID" value="PVH97638.1"/>
    <property type="molecule type" value="Genomic_DNA"/>
</dbReference>
<feature type="transmembrane region" description="Helical" evidence="2">
    <location>
        <begin position="20"/>
        <end position="39"/>
    </location>
</feature>
<reference evidence="3 4" key="1">
    <citation type="journal article" date="2018" name="Sci. Rep.">
        <title>Comparative genomics provides insights into the lifestyle and reveals functional heterogeneity of dark septate endophytic fungi.</title>
        <authorList>
            <person name="Knapp D.G."/>
            <person name="Nemeth J.B."/>
            <person name="Barry K."/>
            <person name="Hainaut M."/>
            <person name="Henrissat B."/>
            <person name="Johnson J."/>
            <person name="Kuo A."/>
            <person name="Lim J.H.P."/>
            <person name="Lipzen A."/>
            <person name="Nolan M."/>
            <person name="Ohm R.A."/>
            <person name="Tamas L."/>
            <person name="Grigoriev I.V."/>
            <person name="Spatafora J.W."/>
            <person name="Nagy L.G."/>
            <person name="Kovacs G.M."/>
        </authorList>
    </citation>
    <scope>NUCLEOTIDE SEQUENCE [LARGE SCALE GENOMIC DNA]</scope>
    <source>
        <strain evidence="3 4">DSE2036</strain>
    </source>
</reference>
<feature type="compositionally biased region" description="Polar residues" evidence="1">
    <location>
        <begin position="68"/>
        <end position="119"/>
    </location>
</feature>
<dbReference type="Proteomes" id="UP000244855">
    <property type="component" value="Unassembled WGS sequence"/>
</dbReference>
<feature type="compositionally biased region" description="Low complexity" evidence="1">
    <location>
        <begin position="338"/>
        <end position="355"/>
    </location>
</feature>
<protein>
    <submittedName>
        <fullName evidence="3">Uncharacterized protein</fullName>
    </submittedName>
</protein>
<evidence type="ECO:0000256" key="1">
    <source>
        <dbReference type="SAM" id="MobiDB-lite"/>
    </source>
</evidence>
<evidence type="ECO:0000313" key="3">
    <source>
        <dbReference type="EMBL" id="PVH97638.1"/>
    </source>
</evidence>
<proteinExistence type="predicted"/>
<feature type="region of interest" description="Disordered" evidence="1">
    <location>
        <begin position="322"/>
        <end position="418"/>
    </location>
</feature>
<evidence type="ECO:0000313" key="4">
    <source>
        <dbReference type="Proteomes" id="UP000244855"/>
    </source>
</evidence>
<gene>
    <name evidence="3" type="ORF">DM02DRAFT_719784</name>
</gene>
<keyword evidence="2" id="KW-0812">Transmembrane</keyword>
<evidence type="ECO:0000256" key="2">
    <source>
        <dbReference type="SAM" id="Phobius"/>
    </source>
</evidence>
<feature type="region of interest" description="Disordered" evidence="1">
    <location>
        <begin position="446"/>
        <end position="469"/>
    </location>
</feature>
<feature type="compositionally biased region" description="Polar residues" evidence="1">
    <location>
        <begin position="327"/>
        <end position="337"/>
    </location>
</feature>
<feature type="compositionally biased region" description="Low complexity" evidence="1">
    <location>
        <begin position="447"/>
        <end position="459"/>
    </location>
</feature>
<dbReference type="AlphaFoldDB" id="A0A2V1DHU1"/>
<feature type="region of interest" description="Disordered" evidence="1">
    <location>
        <begin position="50"/>
        <end position="119"/>
    </location>
</feature>
<name>A0A2V1DHU1_9PLEO</name>